<dbReference type="AlphaFoldDB" id="A0A5S4GUW4"/>
<dbReference type="Proteomes" id="UP000306628">
    <property type="component" value="Unassembled WGS sequence"/>
</dbReference>
<comment type="caution">
    <text evidence="2">The sequence shown here is derived from an EMBL/GenBank/DDBJ whole genome shotgun (WGS) entry which is preliminary data.</text>
</comment>
<organism evidence="2 3">
    <name type="scientific">Nonomuraea zeae</name>
    <dbReference type="NCBI Taxonomy" id="1642303"/>
    <lineage>
        <taxon>Bacteria</taxon>
        <taxon>Bacillati</taxon>
        <taxon>Actinomycetota</taxon>
        <taxon>Actinomycetes</taxon>
        <taxon>Streptosporangiales</taxon>
        <taxon>Streptosporangiaceae</taxon>
        <taxon>Nonomuraea</taxon>
    </lineage>
</organism>
<evidence type="ECO:0000313" key="3">
    <source>
        <dbReference type="Proteomes" id="UP000306628"/>
    </source>
</evidence>
<reference evidence="2 3" key="1">
    <citation type="submission" date="2019-05" db="EMBL/GenBank/DDBJ databases">
        <title>Draft genome sequence of Nonomuraea zeae DSM 100528.</title>
        <authorList>
            <person name="Saricaoglu S."/>
            <person name="Isik K."/>
        </authorList>
    </citation>
    <scope>NUCLEOTIDE SEQUENCE [LARGE SCALE GENOMIC DNA]</scope>
    <source>
        <strain evidence="2 3">DSM 100528</strain>
    </source>
</reference>
<feature type="domain" description="Pyridoxamine 5'-phosphate oxidase N-terminal" evidence="1">
    <location>
        <begin position="21"/>
        <end position="133"/>
    </location>
</feature>
<keyword evidence="3" id="KW-1185">Reference proteome</keyword>
<dbReference type="Gene3D" id="2.30.110.10">
    <property type="entry name" value="Electron Transport, Fmn-binding Protein, Chain A"/>
    <property type="match status" value="1"/>
</dbReference>
<gene>
    <name evidence="2" type="ORF">ETD85_10145</name>
</gene>
<dbReference type="SUPFAM" id="SSF50475">
    <property type="entry name" value="FMN-binding split barrel"/>
    <property type="match status" value="1"/>
</dbReference>
<accession>A0A5S4GUW4</accession>
<sequence>MSRPTTATPPRTSAERRADVLQALAGERHVWLATAGAEGPHLVPLAFAWDGTDVIMMTKRGNRTVTNLRRTGRARAALGTARDVVLIDGPVTLAEPADLPDRVRALFGRLPLNPDQVPGVIALCLRPERVSAWRDLSEIPARTVMSGGHWLD</sequence>
<dbReference type="InterPro" id="IPR012349">
    <property type="entry name" value="Split_barrel_FMN-bd"/>
</dbReference>
<dbReference type="OrthoDB" id="3627463at2"/>
<protein>
    <recommendedName>
        <fullName evidence="1">Pyridoxamine 5'-phosphate oxidase N-terminal domain-containing protein</fullName>
    </recommendedName>
</protein>
<dbReference type="Pfam" id="PF01243">
    <property type="entry name" value="PNPOx_N"/>
    <property type="match status" value="1"/>
</dbReference>
<proteinExistence type="predicted"/>
<dbReference type="InterPro" id="IPR011576">
    <property type="entry name" value="Pyridox_Oxase_N"/>
</dbReference>
<evidence type="ECO:0000313" key="2">
    <source>
        <dbReference type="EMBL" id="TMR36745.1"/>
    </source>
</evidence>
<dbReference type="RefSeq" id="WP_138689374.1">
    <property type="nucleotide sequence ID" value="NZ_JBHSAZ010000107.1"/>
</dbReference>
<name>A0A5S4GUW4_9ACTN</name>
<dbReference type="EMBL" id="VCKX01000022">
    <property type="protein sequence ID" value="TMR36745.1"/>
    <property type="molecule type" value="Genomic_DNA"/>
</dbReference>
<evidence type="ECO:0000259" key="1">
    <source>
        <dbReference type="Pfam" id="PF01243"/>
    </source>
</evidence>